<dbReference type="InterPro" id="IPR036259">
    <property type="entry name" value="MFS_trans_sf"/>
</dbReference>
<evidence type="ECO:0000313" key="6">
    <source>
        <dbReference type="EMBL" id="CAG2061117.1"/>
    </source>
</evidence>
<reference evidence="6" key="1">
    <citation type="submission" date="2021-03" db="EMBL/GenBank/DDBJ databases">
        <authorList>
            <person name="Tran Van P."/>
        </authorList>
    </citation>
    <scope>NUCLEOTIDE SEQUENCE</scope>
</reference>
<keyword evidence="4 5" id="KW-0472">Membrane</keyword>
<organism evidence="6 7">
    <name type="scientific">Timema podura</name>
    <name type="common">Walking stick</name>
    <dbReference type="NCBI Taxonomy" id="61482"/>
    <lineage>
        <taxon>Eukaryota</taxon>
        <taxon>Metazoa</taxon>
        <taxon>Ecdysozoa</taxon>
        <taxon>Arthropoda</taxon>
        <taxon>Hexapoda</taxon>
        <taxon>Insecta</taxon>
        <taxon>Pterygota</taxon>
        <taxon>Neoptera</taxon>
        <taxon>Polyneoptera</taxon>
        <taxon>Phasmatodea</taxon>
        <taxon>Timematodea</taxon>
        <taxon>Timematoidea</taxon>
        <taxon>Timematidae</taxon>
        <taxon>Timema</taxon>
    </lineage>
</organism>
<feature type="non-terminal residue" evidence="6">
    <location>
        <position position="323"/>
    </location>
</feature>
<keyword evidence="7" id="KW-1185">Reference proteome</keyword>
<sequence>IRPQEAASARHIASVASGGHLSFRPLVRGLPNPEVYRRDGYWRDYDNKFRAFGGHMLRYTSGVSWSVAREADIVKTVPVTCSRPLGPYLTNRIGKFEFLEEGSLHFRGGRVENDLGKTTLSSPDSDSNLDLPVPCSPAKHETSALANYAPKAGDGMELVGGWWRLVFSMISHIPFSLGHSLMAAIAYYARDWRTFQLAVSLPSIVLLSYWWTIPESPRWLLTAGRETEAIAILERAAKVNKRDVAQVVPAVKSFINQKEKRDSQDTNKKANILDLFRTPNLRLTTLCLYFNWLVCGFCFYGLAQYMGHLGGDIFVNIAVSGAY</sequence>
<dbReference type="PANTHER" id="PTHR24064">
    <property type="entry name" value="SOLUTE CARRIER FAMILY 22 MEMBER"/>
    <property type="match status" value="1"/>
</dbReference>
<evidence type="ECO:0000313" key="7">
    <source>
        <dbReference type="Proteomes" id="UP001153148"/>
    </source>
</evidence>
<comment type="subcellular location">
    <subcellularLocation>
        <location evidence="1">Membrane</location>
        <topology evidence="1">Multi-pass membrane protein</topology>
    </subcellularLocation>
</comment>
<keyword evidence="2 5" id="KW-0812">Transmembrane</keyword>
<dbReference type="EMBL" id="CAJPIN010014636">
    <property type="protein sequence ID" value="CAG2061117.1"/>
    <property type="molecule type" value="Genomic_DNA"/>
</dbReference>
<dbReference type="Gene3D" id="1.20.1250.20">
    <property type="entry name" value="MFS general substrate transporter like domains"/>
    <property type="match status" value="1"/>
</dbReference>
<dbReference type="Pfam" id="PF00083">
    <property type="entry name" value="Sugar_tr"/>
    <property type="match status" value="1"/>
</dbReference>
<evidence type="ECO:0000256" key="1">
    <source>
        <dbReference type="ARBA" id="ARBA00004141"/>
    </source>
</evidence>
<evidence type="ECO:0000256" key="2">
    <source>
        <dbReference type="ARBA" id="ARBA00022692"/>
    </source>
</evidence>
<name>A0ABN7P2A3_TIMPD</name>
<accession>A0ABN7P2A3</accession>
<feature type="non-terminal residue" evidence="6">
    <location>
        <position position="1"/>
    </location>
</feature>
<evidence type="ECO:0000256" key="3">
    <source>
        <dbReference type="ARBA" id="ARBA00022989"/>
    </source>
</evidence>
<dbReference type="InterPro" id="IPR005828">
    <property type="entry name" value="MFS_sugar_transport-like"/>
</dbReference>
<feature type="transmembrane region" description="Helical" evidence="5">
    <location>
        <begin position="286"/>
        <end position="306"/>
    </location>
</feature>
<evidence type="ECO:0000256" key="5">
    <source>
        <dbReference type="SAM" id="Phobius"/>
    </source>
</evidence>
<dbReference type="Proteomes" id="UP001153148">
    <property type="component" value="Unassembled WGS sequence"/>
</dbReference>
<protein>
    <submittedName>
        <fullName evidence="6">Uncharacterized protein</fullName>
    </submittedName>
</protein>
<feature type="transmembrane region" description="Helical" evidence="5">
    <location>
        <begin position="165"/>
        <end position="189"/>
    </location>
</feature>
<dbReference type="SUPFAM" id="SSF103473">
    <property type="entry name" value="MFS general substrate transporter"/>
    <property type="match status" value="1"/>
</dbReference>
<comment type="caution">
    <text evidence="6">The sequence shown here is derived from an EMBL/GenBank/DDBJ whole genome shotgun (WGS) entry which is preliminary data.</text>
</comment>
<evidence type="ECO:0000256" key="4">
    <source>
        <dbReference type="ARBA" id="ARBA00023136"/>
    </source>
</evidence>
<proteinExistence type="predicted"/>
<keyword evidence="3 5" id="KW-1133">Transmembrane helix</keyword>
<gene>
    <name evidence="6" type="ORF">TPAB3V08_LOCUS8072</name>
</gene>